<feature type="signal peptide" evidence="1">
    <location>
        <begin position="1"/>
        <end position="24"/>
    </location>
</feature>
<gene>
    <name evidence="2" type="ORF">NE619_16980</name>
</gene>
<feature type="chain" id="PRO_5045759632" description="DUF5626 domain-containing protein" evidence="1">
    <location>
        <begin position="25"/>
        <end position="157"/>
    </location>
</feature>
<name>A0ABT1RTC3_9FIRM</name>
<keyword evidence="1" id="KW-0732">Signal</keyword>
<evidence type="ECO:0000313" key="2">
    <source>
        <dbReference type="EMBL" id="MCQ4638427.1"/>
    </source>
</evidence>
<keyword evidence="3" id="KW-1185">Reference proteome</keyword>
<dbReference type="Proteomes" id="UP001524502">
    <property type="component" value="Unassembled WGS sequence"/>
</dbReference>
<dbReference type="EMBL" id="JANFXK010000028">
    <property type="protein sequence ID" value="MCQ4638427.1"/>
    <property type="molecule type" value="Genomic_DNA"/>
</dbReference>
<evidence type="ECO:0008006" key="4">
    <source>
        <dbReference type="Google" id="ProtNLM"/>
    </source>
</evidence>
<sequence length="157" mass="17145">MKKLILVLLMISVLAFSSSVTCFAAESADNANVEYEYYDDGSYATIETAIEQSITPYSTTKKKSATRTYTYYNASKKRAWSFSLKGTFQYNGKTAKAISSSPSSQIFISGWKCTSKRSIESGSSVKGYGTFTYKSLTKHVPSPFGLKCSANGTISSI</sequence>
<organism evidence="2 3">
    <name type="scientific">Anaerovorax odorimutans</name>
    <dbReference type="NCBI Taxonomy" id="109327"/>
    <lineage>
        <taxon>Bacteria</taxon>
        <taxon>Bacillati</taxon>
        <taxon>Bacillota</taxon>
        <taxon>Clostridia</taxon>
        <taxon>Peptostreptococcales</taxon>
        <taxon>Anaerovoracaceae</taxon>
        <taxon>Anaerovorax</taxon>
    </lineage>
</organism>
<dbReference type="RefSeq" id="WP_256133623.1">
    <property type="nucleotide sequence ID" value="NZ_JANFXK010000028.1"/>
</dbReference>
<evidence type="ECO:0000313" key="3">
    <source>
        <dbReference type="Proteomes" id="UP001524502"/>
    </source>
</evidence>
<reference evidence="2 3" key="1">
    <citation type="submission" date="2022-06" db="EMBL/GenBank/DDBJ databases">
        <title>Isolation of gut microbiota from human fecal samples.</title>
        <authorList>
            <person name="Pamer E.G."/>
            <person name="Barat B."/>
            <person name="Waligurski E."/>
            <person name="Medina S."/>
            <person name="Paddock L."/>
            <person name="Mostad J."/>
        </authorList>
    </citation>
    <scope>NUCLEOTIDE SEQUENCE [LARGE SCALE GENOMIC DNA]</scope>
    <source>
        <strain evidence="2 3">SL.3.17</strain>
    </source>
</reference>
<comment type="caution">
    <text evidence="2">The sequence shown here is derived from an EMBL/GenBank/DDBJ whole genome shotgun (WGS) entry which is preliminary data.</text>
</comment>
<evidence type="ECO:0000256" key="1">
    <source>
        <dbReference type="SAM" id="SignalP"/>
    </source>
</evidence>
<proteinExistence type="predicted"/>
<accession>A0ABT1RTC3</accession>
<protein>
    <recommendedName>
        <fullName evidence="4">DUF5626 domain-containing protein</fullName>
    </recommendedName>
</protein>